<dbReference type="Proteomes" id="UP000494330">
    <property type="component" value="Unassembled WGS sequence"/>
</dbReference>
<sequence>MNAVTLESAPMRVPSSSDFAPYVTRTEVEDLLYHEAELLDTWQLHDWLALFAGDGCYYVPSTDLPRTASADDSLFYIADDPVRLRERVIRLMKKTAHSEYPRSRTRHLVSNVRILEAGPDEIKVAAAFVTYRIKFGNNDAYVGSSYYRLRRVDQQLRIVEKRCFLDLEALRPHGRVSIIL</sequence>
<dbReference type="InterPro" id="IPR032710">
    <property type="entry name" value="NTF2-like_dom_sf"/>
</dbReference>
<dbReference type="CDD" id="cd00667">
    <property type="entry name" value="ring_hydroxylating_dioxygenases_beta"/>
    <property type="match status" value="1"/>
</dbReference>
<dbReference type="InterPro" id="IPR000391">
    <property type="entry name" value="Rng_hydr_dOase-bsu"/>
</dbReference>
<dbReference type="SUPFAM" id="SSF54427">
    <property type="entry name" value="NTF2-like"/>
    <property type="match status" value="1"/>
</dbReference>
<dbReference type="Pfam" id="PF00866">
    <property type="entry name" value="Ring_hydroxyl_B"/>
    <property type="match status" value="1"/>
</dbReference>
<accession>A0A6P2S7U4</accession>
<keyword evidence="2" id="KW-0560">Oxidoreductase</keyword>
<dbReference type="PANTHER" id="PTHR41534:SF2">
    <property type="entry name" value="3-PHENYLPROPIONATE_CINNAMIC ACID DIOXYGENASE SUBUNIT BETA"/>
    <property type="match status" value="1"/>
</dbReference>
<dbReference type="GO" id="GO:0019380">
    <property type="term" value="P:3-phenylpropionate catabolic process"/>
    <property type="evidence" value="ECO:0007669"/>
    <property type="project" value="TreeGrafter"/>
</dbReference>
<proteinExistence type="inferred from homology"/>
<dbReference type="RefSeq" id="WP_034199907.1">
    <property type="nucleotide sequence ID" value="NZ_CABVQD010000043.1"/>
</dbReference>
<dbReference type="PANTHER" id="PTHR41534">
    <property type="entry name" value="BLR3401 PROTEIN"/>
    <property type="match status" value="1"/>
</dbReference>
<keyword evidence="4" id="KW-1185">Reference proteome</keyword>
<dbReference type="Gene3D" id="3.10.450.50">
    <property type="match status" value="1"/>
</dbReference>
<evidence type="ECO:0000256" key="2">
    <source>
        <dbReference type="ARBA" id="ARBA00023002"/>
    </source>
</evidence>
<organism evidence="3 4">
    <name type="scientific">Burkholderia paludis</name>
    <dbReference type="NCBI Taxonomy" id="1506587"/>
    <lineage>
        <taxon>Bacteria</taxon>
        <taxon>Pseudomonadati</taxon>
        <taxon>Pseudomonadota</taxon>
        <taxon>Betaproteobacteria</taxon>
        <taxon>Burkholderiales</taxon>
        <taxon>Burkholderiaceae</taxon>
        <taxon>Burkholderia</taxon>
        <taxon>Burkholderia cepacia complex</taxon>
    </lineage>
</organism>
<comment type="similarity">
    <text evidence="1">Belongs to the bacterial ring-hydroxylating dioxygenase beta subunit family.</text>
</comment>
<evidence type="ECO:0000313" key="4">
    <source>
        <dbReference type="Proteomes" id="UP000494330"/>
    </source>
</evidence>
<name>A0A6P2S7U4_9BURK</name>
<protein>
    <submittedName>
        <fullName evidence="3">Anthranilate 1,2-dioxygenase subunit beta</fullName>
    </submittedName>
</protein>
<evidence type="ECO:0000256" key="1">
    <source>
        <dbReference type="ARBA" id="ARBA00009570"/>
    </source>
</evidence>
<dbReference type="AlphaFoldDB" id="A0A6P2S7U4"/>
<evidence type="ECO:0000313" key="3">
    <source>
        <dbReference type="EMBL" id="VWC41784.1"/>
    </source>
</evidence>
<keyword evidence="3" id="KW-0223">Dioxygenase</keyword>
<reference evidence="3 4" key="1">
    <citation type="submission" date="2019-09" db="EMBL/GenBank/DDBJ databases">
        <authorList>
            <person name="Depoorter E."/>
        </authorList>
    </citation>
    <scope>NUCLEOTIDE SEQUENCE [LARGE SCALE GENOMIC DNA]</scope>
    <source>
        <strain evidence="3">LMG 30113</strain>
    </source>
</reference>
<gene>
    <name evidence="3" type="ORF">BPA30113_06975</name>
</gene>
<dbReference type="GO" id="GO:0051213">
    <property type="term" value="F:dioxygenase activity"/>
    <property type="evidence" value="ECO:0007669"/>
    <property type="project" value="UniProtKB-KW"/>
</dbReference>
<dbReference type="EMBL" id="CABVQD010000043">
    <property type="protein sequence ID" value="VWC41784.1"/>
    <property type="molecule type" value="Genomic_DNA"/>
</dbReference>